<evidence type="ECO:0000313" key="3">
    <source>
        <dbReference type="Proteomes" id="UP000030129"/>
    </source>
</evidence>
<evidence type="ECO:0000256" key="1">
    <source>
        <dbReference type="SAM" id="Coils"/>
    </source>
</evidence>
<sequence length="505" mass="56007">MKNTPLILALLLLFLVSCKDEKQQEVQQDVTTEIPDLIADSGNRKAFTTDNLNMQTFTLDAGKDNTIKGEKGTELTIPKNTFTDAQGNVVTGNITVQLKEALSISDIVTGGLTTTSNGEILSSGGMLYVNAKQGDNDVFIGKSKSIGVSVPTDNFVPEMQIFTGNEDADGNINWVEPKDIIKKPVAKPTPNKAAKSTKAAKPTQGNMFDAILDYVGDGDKDDTYPAPYTKPLKPYKNDGGIVIAVNIDNPELLPEFMPFSNVSWKLVDESAFSKEDNGKDWKHVSVKRSAKDNIYILTFKGTEKNKDDIKEYEVYPVLEGEEYEVALADYNKKIAAYEKEMKLLEEKRKEQEEINKRIERNLTDESKAMDFANDYIFEVTRLGWINCDYFYRKGNLTDVLVRTTINNTGKNDVYAYMVIKEDKVCLAGFPDENGSFMFGSAGNAYIKMPLGIKVTILGVSAQEDGTLKFASKDVTITKETSVSLELKQATEEDMKKAIETGTINT</sequence>
<dbReference type="eggNOG" id="COG3474">
    <property type="taxonomic scope" value="Bacteria"/>
</dbReference>
<organism evidence="2 3">
    <name type="scientific">Flavobacterium beibuense F44-8</name>
    <dbReference type="NCBI Taxonomy" id="1406840"/>
    <lineage>
        <taxon>Bacteria</taxon>
        <taxon>Pseudomonadati</taxon>
        <taxon>Bacteroidota</taxon>
        <taxon>Flavobacteriia</taxon>
        <taxon>Flavobacteriales</taxon>
        <taxon>Flavobacteriaceae</taxon>
        <taxon>Flavobacterium</taxon>
    </lineage>
</organism>
<keyword evidence="1" id="KW-0175">Coiled coil</keyword>
<accession>A0A0A2LTI3</accession>
<dbReference type="EMBL" id="JRLV01000005">
    <property type="protein sequence ID" value="KGO82573.1"/>
    <property type="molecule type" value="Genomic_DNA"/>
</dbReference>
<proteinExistence type="predicted"/>
<feature type="coiled-coil region" evidence="1">
    <location>
        <begin position="320"/>
        <end position="368"/>
    </location>
</feature>
<dbReference type="Proteomes" id="UP000030129">
    <property type="component" value="Unassembled WGS sequence"/>
</dbReference>
<dbReference type="RefSeq" id="WP_035131989.1">
    <property type="nucleotide sequence ID" value="NZ_JRLV01000005.1"/>
</dbReference>
<keyword evidence="3" id="KW-1185">Reference proteome</keyword>
<dbReference type="AlphaFoldDB" id="A0A0A2LTI3"/>
<dbReference type="STRING" id="1406840.Q763_05620"/>
<reference evidence="2 3" key="1">
    <citation type="submission" date="2013-09" db="EMBL/GenBank/DDBJ databases">
        <authorList>
            <person name="Zeng Z."/>
            <person name="Chen C."/>
        </authorList>
    </citation>
    <scope>NUCLEOTIDE SEQUENCE [LARGE SCALE GENOMIC DNA]</scope>
    <source>
        <strain evidence="2 3">F44-8</strain>
    </source>
</reference>
<comment type="caution">
    <text evidence="2">The sequence shown here is derived from an EMBL/GenBank/DDBJ whole genome shotgun (WGS) entry which is preliminary data.</text>
</comment>
<evidence type="ECO:0000313" key="2">
    <source>
        <dbReference type="EMBL" id="KGO82573.1"/>
    </source>
</evidence>
<gene>
    <name evidence="2" type="ORF">Q763_05620</name>
</gene>
<name>A0A0A2LTI3_9FLAO</name>
<dbReference type="PROSITE" id="PS51257">
    <property type="entry name" value="PROKAR_LIPOPROTEIN"/>
    <property type="match status" value="1"/>
</dbReference>
<protein>
    <submittedName>
        <fullName evidence="2">Uncharacterized protein</fullName>
    </submittedName>
</protein>